<dbReference type="PANTHER" id="PTHR30252:SF4">
    <property type="entry name" value="CARBON STARVATION"/>
    <property type="match status" value="1"/>
</dbReference>
<evidence type="ECO:0000256" key="4">
    <source>
        <dbReference type="ARBA" id="ARBA00022692"/>
    </source>
</evidence>
<keyword evidence="3" id="KW-1003">Cell membrane</keyword>
<dbReference type="GO" id="GO:0009267">
    <property type="term" value="P:cellular response to starvation"/>
    <property type="evidence" value="ECO:0007669"/>
    <property type="project" value="InterPro"/>
</dbReference>
<evidence type="ECO:0000256" key="1">
    <source>
        <dbReference type="ARBA" id="ARBA00004651"/>
    </source>
</evidence>
<evidence type="ECO:0000313" key="9">
    <source>
        <dbReference type="EMBL" id="SJZ83194.1"/>
    </source>
</evidence>
<dbReference type="Pfam" id="PF02554">
    <property type="entry name" value="CstA"/>
    <property type="match status" value="2"/>
</dbReference>
<proteinExistence type="inferred from homology"/>
<protein>
    <submittedName>
        <fullName evidence="9">Carbon starvation protein CstA</fullName>
    </submittedName>
</protein>
<feature type="transmembrane region" description="Helical" evidence="7">
    <location>
        <begin position="125"/>
        <end position="147"/>
    </location>
</feature>
<feature type="transmembrane region" description="Helical" evidence="7">
    <location>
        <begin position="406"/>
        <end position="427"/>
    </location>
</feature>
<gene>
    <name evidence="9" type="ORF">SAMN02745174_01669</name>
</gene>
<keyword evidence="10" id="KW-1185">Reference proteome</keyword>
<evidence type="ECO:0000256" key="6">
    <source>
        <dbReference type="ARBA" id="ARBA00023136"/>
    </source>
</evidence>
<feature type="transmembrane region" description="Helical" evidence="7">
    <location>
        <begin position="263"/>
        <end position="288"/>
    </location>
</feature>
<dbReference type="PANTHER" id="PTHR30252">
    <property type="entry name" value="INNER MEMBRANE PEPTIDE TRANSPORTER"/>
    <property type="match status" value="1"/>
</dbReference>
<feature type="transmembrane region" description="Helical" evidence="7">
    <location>
        <begin position="382"/>
        <end position="399"/>
    </location>
</feature>
<dbReference type="InterPro" id="IPR003706">
    <property type="entry name" value="CstA_N"/>
</dbReference>
<dbReference type="AlphaFoldDB" id="A0A1T4NVC0"/>
<dbReference type="Gene3D" id="1.20.1730.10">
    <property type="entry name" value="Sodium/glucose cotransporter"/>
    <property type="match status" value="1"/>
</dbReference>
<feature type="transmembrane region" description="Helical" evidence="7">
    <location>
        <begin position="159"/>
        <end position="177"/>
    </location>
</feature>
<accession>A0A1T4NVC0</accession>
<evidence type="ECO:0000256" key="5">
    <source>
        <dbReference type="ARBA" id="ARBA00022989"/>
    </source>
</evidence>
<feature type="transmembrane region" description="Helical" evidence="7">
    <location>
        <begin position="355"/>
        <end position="376"/>
    </location>
</feature>
<organism evidence="9 10">
    <name type="scientific">Cetobacterium ceti</name>
    <dbReference type="NCBI Taxonomy" id="180163"/>
    <lineage>
        <taxon>Bacteria</taxon>
        <taxon>Fusobacteriati</taxon>
        <taxon>Fusobacteriota</taxon>
        <taxon>Fusobacteriia</taxon>
        <taxon>Fusobacteriales</taxon>
        <taxon>Fusobacteriaceae</taxon>
        <taxon>Cetobacterium</taxon>
    </lineage>
</organism>
<feature type="transmembrane region" description="Helical" evidence="7">
    <location>
        <begin position="433"/>
        <end position="454"/>
    </location>
</feature>
<evidence type="ECO:0000313" key="10">
    <source>
        <dbReference type="Proteomes" id="UP000191153"/>
    </source>
</evidence>
<keyword evidence="5 7" id="KW-1133">Transmembrane helix</keyword>
<dbReference type="RefSeq" id="WP_078694145.1">
    <property type="nucleotide sequence ID" value="NZ_FUWX01000012.1"/>
</dbReference>
<feature type="domain" description="CstA N-terminal" evidence="8">
    <location>
        <begin position="4"/>
        <end position="151"/>
    </location>
</feature>
<dbReference type="InterPro" id="IPR038377">
    <property type="entry name" value="Na/Glc_symporter_sf"/>
</dbReference>
<comment type="similarity">
    <text evidence="2">Belongs to the peptide transporter carbon starvation (CstA) (TC 2.A.114) family.</text>
</comment>
<evidence type="ECO:0000259" key="8">
    <source>
        <dbReference type="Pfam" id="PF02554"/>
    </source>
</evidence>
<dbReference type="OrthoDB" id="9761224at2"/>
<comment type="subcellular location">
    <subcellularLocation>
        <location evidence="1">Cell membrane</location>
        <topology evidence="1">Multi-pass membrane protein</topology>
    </subcellularLocation>
</comment>
<feature type="transmembrane region" description="Helical" evidence="7">
    <location>
        <begin position="225"/>
        <end position="243"/>
    </location>
</feature>
<dbReference type="GO" id="GO:0005886">
    <property type="term" value="C:plasma membrane"/>
    <property type="evidence" value="ECO:0007669"/>
    <property type="project" value="UniProtKB-SubCell"/>
</dbReference>
<feature type="transmembrane region" description="Helical" evidence="7">
    <location>
        <begin position="80"/>
        <end position="104"/>
    </location>
</feature>
<feature type="transmembrane region" description="Helical" evidence="7">
    <location>
        <begin position="184"/>
        <end position="205"/>
    </location>
</feature>
<dbReference type="STRING" id="180163.SAMN02745174_01669"/>
<dbReference type="EMBL" id="FUWX01000012">
    <property type="protein sequence ID" value="SJZ83194.1"/>
    <property type="molecule type" value="Genomic_DNA"/>
</dbReference>
<dbReference type="InterPro" id="IPR051605">
    <property type="entry name" value="CstA"/>
</dbReference>
<evidence type="ECO:0000256" key="3">
    <source>
        <dbReference type="ARBA" id="ARBA00022475"/>
    </source>
</evidence>
<feature type="transmembrane region" description="Helical" evidence="7">
    <location>
        <begin position="308"/>
        <end position="328"/>
    </location>
</feature>
<reference evidence="9 10" key="1">
    <citation type="submission" date="2017-02" db="EMBL/GenBank/DDBJ databases">
        <authorList>
            <person name="Peterson S.W."/>
        </authorList>
    </citation>
    <scope>NUCLEOTIDE SEQUENCE [LARGE SCALE GENOMIC DNA]</scope>
    <source>
        <strain evidence="9 10">ATCC 700028</strain>
    </source>
</reference>
<evidence type="ECO:0000256" key="2">
    <source>
        <dbReference type="ARBA" id="ARBA00007755"/>
    </source>
</evidence>
<dbReference type="Proteomes" id="UP000191153">
    <property type="component" value="Unassembled WGS sequence"/>
</dbReference>
<sequence length="465" mass="50208">MYSFLLSMVALLVGYFVYGKIVDRIFGSKEDAVTPAKRLSDGVDYIELDWKKAFLIQFLNIAGTGPIFGAVAGAMWGPVAFLWIVFGCIFAGAVHDFLIGMMSLRDDGATIAEIVGKYLGNNARTFMRFFSVILLLLVGVVFIMSPADILNSMTGVNKFILIGIIIIYYLLATILPVDKVIGKIYPIFGACLLIMAAGIAIGITVGDYHIPEVAFVNMHPDKTPIFPYLFISIACGAISGFHATQSPMMARCLKNEKEGRRVFYGSMIAEGFVALIWAAAAMSFFGGTEGLKAAGTPGVVVSVISNTLLGKFGGVLAILGVVACPITSGDTAFRSARMAIADACKFEQKPIKNRFIIAIPLFAVGIALCFIDFTIIWRYFAWSNQTMATFALWAAAKYLAKEGKNFWIAAIPGTFMTVVVTSYIIIAKEGLNLGMNIGVPVGLVVAAICFFTFLKSIKKNQIATA</sequence>
<name>A0A1T4NVC0_9FUSO</name>
<keyword evidence="6 7" id="KW-0472">Membrane</keyword>
<feature type="domain" description="CstA N-terminal" evidence="8">
    <location>
        <begin position="293"/>
        <end position="420"/>
    </location>
</feature>
<evidence type="ECO:0000256" key="7">
    <source>
        <dbReference type="SAM" id="Phobius"/>
    </source>
</evidence>
<keyword evidence="4 7" id="KW-0812">Transmembrane</keyword>